<organism evidence="1 2">
    <name type="scientific">Byssochlamys spectabilis</name>
    <name type="common">Paecilomyces variotii</name>
    <dbReference type="NCBI Taxonomy" id="264951"/>
    <lineage>
        <taxon>Eukaryota</taxon>
        <taxon>Fungi</taxon>
        <taxon>Dikarya</taxon>
        <taxon>Ascomycota</taxon>
        <taxon>Pezizomycotina</taxon>
        <taxon>Eurotiomycetes</taxon>
        <taxon>Eurotiomycetidae</taxon>
        <taxon>Eurotiales</taxon>
        <taxon>Thermoascaceae</taxon>
        <taxon>Paecilomyces</taxon>
    </lineage>
</organism>
<dbReference type="PANTHER" id="PTHR28152:SF1">
    <property type="entry name" value="HYDROXYACYL-THIOESTER DEHYDRATASE TYPE 2, MITOCHONDRIAL"/>
    <property type="match status" value="1"/>
</dbReference>
<gene>
    <name evidence="1" type="ORF">C8Q69DRAFT_451877</name>
</gene>
<dbReference type="PANTHER" id="PTHR28152">
    <property type="entry name" value="HYDROXYACYL-THIOESTER DEHYDRATASE TYPE 2, MITOCHONDRIAL"/>
    <property type="match status" value="1"/>
</dbReference>
<proteinExistence type="predicted"/>
<evidence type="ECO:0000313" key="1">
    <source>
        <dbReference type="EMBL" id="RWQ99635.1"/>
    </source>
</evidence>
<dbReference type="GO" id="GO:0005739">
    <property type="term" value="C:mitochondrion"/>
    <property type="evidence" value="ECO:0007669"/>
    <property type="project" value="TreeGrafter"/>
</dbReference>
<dbReference type="GeneID" id="39598799"/>
<dbReference type="GO" id="GO:0019171">
    <property type="term" value="F:(3R)-hydroxyacyl-[acyl-carrier-protein] dehydratase activity"/>
    <property type="evidence" value="ECO:0007669"/>
    <property type="project" value="TreeGrafter"/>
</dbReference>
<dbReference type="SUPFAM" id="SSF54637">
    <property type="entry name" value="Thioesterase/thiol ester dehydrase-isomerase"/>
    <property type="match status" value="1"/>
</dbReference>
<dbReference type="AlphaFoldDB" id="A0A443I6M8"/>
<dbReference type="InterPro" id="IPR052741">
    <property type="entry name" value="Mitochondrial_HTD2"/>
</dbReference>
<reference evidence="1 2" key="1">
    <citation type="journal article" date="2018" name="Front. Microbiol.">
        <title>Genomic and genetic insights into a cosmopolitan fungus, Paecilomyces variotii (Eurotiales).</title>
        <authorList>
            <person name="Urquhart A.S."/>
            <person name="Mondo S.J."/>
            <person name="Makela M.R."/>
            <person name="Hane J.K."/>
            <person name="Wiebenga A."/>
            <person name="He G."/>
            <person name="Mihaltcheva S."/>
            <person name="Pangilinan J."/>
            <person name="Lipzen A."/>
            <person name="Barry K."/>
            <person name="de Vries R.P."/>
            <person name="Grigoriev I.V."/>
            <person name="Idnurm A."/>
        </authorList>
    </citation>
    <scope>NUCLEOTIDE SEQUENCE [LARGE SCALE GENOMIC DNA]</scope>
    <source>
        <strain evidence="1 2">CBS 101075</strain>
    </source>
</reference>
<protein>
    <submittedName>
        <fullName evidence="1">Uncharacterized protein</fullName>
    </submittedName>
</protein>
<dbReference type="InterPro" id="IPR029069">
    <property type="entry name" value="HotDog_dom_sf"/>
</dbReference>
<comment type="caution">
    <text evidence="1">The sequence shown here is derived from an EMBL/GenBank/DDBJ whole genome shotgun (WGS) entry which is preliminary data.</text>
</comment>
<dbReference type="Gene3D" id="3.10.129.10">
    <property type="entry name" value="Hotdog Thioesterase"/>
    <property type="match status" value="1"/>
</dbReference>
<dbReference type="VEuPathDB" id="FungiDB:C8Q69DRAFT_451877"/>
<evidence type="ECO:0000313" key="2">
    <source>
        <dbReference type="Proteomes" id="UP000283841"/>
    </source>
</evidence>
<dbReference type="STRING" id="264951.A0A443I6M8"/>
<accession>A0A443I6M8</accession>
<dbReference type="RefSeq" id="XP_028489280.1">
    <property type="nucleotide sequence ID" value="XM_028629522.1"/>
</dbReference>
<dbReference type="EMBL" id="RCNU01000001">
    <property type="protein sequence ID" value="RWQ99635.1"/>
    <property type="molecule type" value="Genomic_DNA"/>
</dbReference>
<name>A0A443I6M8_BYSSP</name>
<sequence>MSFAARGNGPLRRWVSLSGRAPRSVRPSSSLSERFHQELTTRRLPLIYDYLSPQPSHLLNLSLVGYVPELAPETSLGDAGGILPLISSPSRMAVGHHLVYFPPQVTLSQLLPDGTDVLHTPGEPFNRRMWAGGRVRFPQQGGPLLDGRRAVCIEGIRDVKVKGLDGQEKIFVGIERRVATVGEQETEEKIRSRVWQASEEDFGDAEIIERRDLVFLREKTPEQLQNDKASFSKGGRIVKPPSDPELSFKLRPNKALLFRYSALTFNAHSIHLDKSYAQDVEGYRNLLVHGPLSLTLLLTVLRCHLYKLGRVIRDIEYRNLAPLYVCEEMTICAKPKRGLDTNQWEVWIAGEDGGLTVRGTVRTSEL</sequence>
<dbReference type="Proteomes" id="UP000283841">
    <property type="component" value="Unassembled WGS sequence"/>
</dbReference>
<keyword evidence="2" id="KW-1185">Reference proteome</keyword>